<evidence type="ECO:0000313" key="5">
    <source>
        <dbReference type="Proteomes" id="UP000720124"/>
    </source>
</evidence>
<sequence length="175" mass="18166">MQDRRAAHPEICAPVGTAGGCCAPRGPEKLSVIDIEPVGGTDPSLKALLDGAGLPTDDLEGVGRIFFIAAENGSVCGCGGFEPTGHDILLRSIAVAPGHQGRGIGKRIALDVLEQARRFGATQAYLLTTSAAPFFERLGFVQIDRADAPEAILRTRQAASICPSSAVLMVKDLGS</sequence>
<dbReference type="PROSITE" id="PS51186">
    <property type="entry name" value="GNAT"/>
    <property type="match status" value="1"/>
</dbReference>
<dbReference type="InterPro" id="IPR050832">
    <property type="entry name" value="Bact_Acetyltransf"/>
</dbReference>
<evidence type="ECO:0000256" key="2">
    <source>
        <dbReference type="ARBA" id="ARBA00023315"/>
    </source>
</evidence>
<dbReference type="InterPro" id="IPR000182">
    <property type="entry name" value="GNAT_dom"/>
</dbReference>
<keyword evidence="2" id="KW-0012">Acyltransferase</keyword>
<dbReference type="InterPro" id="IPR016181">
    <property type="entry name" value="Acyl_CoA_acyltransferase"/>
</dbReference>
<evidence type="ECO:0000256" key="1">
    <source>
        <dbReference type="ARBA" id="ARBA00022679"/>
    </source>
</evidence>
<gene>
    <name evidence="4" type="ORF">HJA87_24195</name>
</gene>
<protein>
    <submittedName>
        <fullName evidence="4">GNAT family N-acetyltransferase</fullName>
    </submittedName>
</protein>
<dbReference type="Proteomes" id="UP000720124">
    <property type="component" value="Unassembled WGS sequence"/>
</dbReference>
<feature type="domain" description="N-acetyltransferase" evidence="3">
    <location>
        <begin position="33"/>
        <end position="174"/>
    </location>
</feature>
<accession>A0ABS7LQI2</accession>
<name>A0ABS7LQI2_9HYPH</name>
<reference evidence="4 5" key="1">
    <citation type="submission" date="2020-06" db="EMBL/GenBank/DDBJ databases">
        <title>Global-level population genomics: horizontal gene transfer, symbiosis and evolution in Rhizobia.</title>
        <authorList>
            <person name="Gai Y."/>
        </authorList>
    </citation>
    <scope>NUCLEOTIDE SEQUENCE [LARGE SCALE GENOMIC DNA]</scope>
    <source>
        <strain evidence="4 5">PLR6_1b</strain>
    </source>
</reference>
<proteinExistence type="predicted"/>
<dbReference type="Gene3D" id="3.40.630.30">
    <property type="match status" value="1"/>
</dbReference>
<evidence type="ECO:0000259" key="3">
    <source>
        <dbReference type="PROSITE" id="PS51186"/>
    </source>
</evidence>
<dbReference type="NCBIfam" id="NF040501">
    <property type="entry name" value="resist_ArsN2"/>
    <property type="match status" value="1"/>
</dbReference>
<dbReference type="EMBL" id="JABTXI010000010">
    <property type="protein sequence ID" value="MBY3592958.1"/>
    <property type="molecule type" value="Genomic_DNA"/>
</dbReference>
<keyword evidence="1" id="KW-0808">Transferase</keyword>
<dbReference type="PROSITE" id="PS51257">
    <property type="entry name" value="PROKAR_LIPOPROTEIN"/>
    <property type="match status" value="1"/>
</dbReference>
<evidence type="ECO:0000313" key="4">
    <source>
        <dbReference type="EMBL" id="MBY3592958.1"/>
    </source>
</evidence>
<dbReference type="PANTHER" id="PTHR43877">
    <property type="entry name" value="AMINOALKYLPHOSPHONATE N-ACETYLTRANSFERASE-RELATED-RELATED"/>
    <property type="match status" value="1"/>
</dbReference>
<dbReference type="CDD" id="cd04301">
    <property type="entry name" value="NAT_SF"/>
    <property type="match status" value="1"/>
</dbReference>
<dbReference type="Pfam" id="PF13508">
    <property type="entry name" value="Acetyltransf_7"/>
    <property type="match status" value="1"/>
</dbReference>
<keyword evidence="5" id="KW-1185">Reference proteome</keyword>
<organism evidence="4 5">
    <name type="scientific">Rhizobium bangladeshense</name>
    <dbReference type="NCBI Taxonomy" id="1138189"/>
    <lineage>
        <taxon>Bacteria</taxon>
        <taxon>Pseudomonadati</taxon>
        <taxon>Pseudomonadota</taxon>
        <taxon>Alphaproteobacteria</taxon>
        <taxon>Hyphomicrobiales</taxon>
        <taxon>Rhizobiaceae</taxon>
        <taxon>Rhizobium/Agrobacterium group</taxon>
        <taxon>Rhizobium</taxon>
    </lineage>
</organism>
<dbReference type="SUPFAM" id="SSF55729">
    <property type="entry name" value="Acyl-CoA N-acyltransferases (Nat)"/>
    <property type="match status" value="1"/>
</dbReference>
<comment type="caution">
    <text evidence="4">The sequence shown here is derived from an EMBL/GenBank/DDBJ whole genome shotgun (WGS) entry which is preliminary data.</text>
</comment>